<proteinExistence type="predicted"/>
<keyword evidence="1" id="KW-0175">Coiled coil</keyword>
<evidence type="ECO:0000313" key="2">
    <source>
        <dbReference type="EMBL" id="BDD88166.1"/>
    </source>
</evidence>
<dbReference type="RefSeq" id="WP_284151552.1">
    <property type="nucleotide sequence ID" value="NZ_AP025516.1"/>
</dbReference>
<name>A0ABM7WBB7_9BACT</name>
<sequence length="289" mass="33428">MDAPQTLPGAETVSAYLAAENDRIKKIVGMVAYNVTAAAKQAAQALINDRDRVSDVTDHLDGEFIAELGMEQAEEIKTIARIGQELQRYFDITIMKLALRDFNEDILRQIRELEKRETSLREREQDIEKVIRKRISELRDQILKDSTTARGFFESALTKAEKVFDQNKITRFAYSAIAVFQEEFFDLQGSNDVERITKLYQRAIEPFQITKMVMDKDGKLKKVVTNQFSEACSQDLFLFFYKYYNELLEIYQTEGELPSSADELARIFQKKKKDISEIISDMQQLDKTP</sequence>
<gene>
    <name evidence="2" type="ORF">DPPLL_25310</name>
</gene>
<dbReference type="Proteomes" id="UP000830055">
    <property type="component" value="Chromosome"/>
</dbReference>
<keyword evidence="3" id="KW-1185">Reference proteome</keyword>
<evidence type="ECO:0000256" key="1">
    <source>
        <dbReference type="SAM" id="Coils"/>
    </source>
</evidence>
<dbReference type="EMBL" id="AP025516">
    <property type="protein sequence ID" value="BDD88166.1"/>
    <property type="molecule type" value="Genomic_DNA"/>
</dbReference>
<feature type="coiled-coil region" evidence="1">
    <location>
        <begin position="103"/>
        <end position="130"/>
    </location>
</feature>
<protein>
    <submittedName>
        <fullName evidence="2">Uncharacterized protein</fullName>
    </submittedName>
</protein>
<accession>A0ABM7WBB7</accession>
<organism evidence="2 3">
    <name type="scientific">Desulfofustis limnaeus</name>
    <dbReference type="NCBI Taxonomy" id="2740163"/>
    <lineage>
        <taxon>Bacteria</taxon>
        <taxon>Pseudomonadati</taxon>
        <taxon>Thermodesulfobacteriota</taxon>
        <taxon>Desulfobulbia</taxon>
        <taxon>Desulfobulbales</taxon>
        <taxon>Desulfocapsaceae</taxon>
        <taxon>Desulfofustis</taxon>
    </lineage>
</organism>
<reference evidence="2 3" key="1">
    <citation type="submission" date="2022-01" db="EMBL/GenBank/DDBJ databases">
        <title>Desulfofustis limnae sp. nov., a novel mesophilic sulfate-reducing bacterium isolated from marsh soil.</title>
        <authorList>
            <person name="Watanabe M."/>
            <person name="Takahashi A."/>
            <person name="Kojima H."/>
            <person name="Fukui M."/>
        </authorList>
    </citation>
    <scope>NUCLEOTIDE SEQUENCE [LARGE SCALE GENOMIC DNA]</scope>
    <source>
        <strain evidence="2 3">PPLL</strain>
    </source>
</reference>
<evidence type="ECO:0000313" key="3">
    <source>
        <dbReference type="Proteomes" id="UP000830055"/>
    </source>
</evidence>